<name>A0A5J6F6I2_9ACTN</name>
<dbReference type="EMBL" id="CP023702">
    <property type="protein sequence ID" value="QEU71752.1"/>
    <property type="molecule type" value="Genomic_DNA"/>
</dbReference>
<feature type="signal peptide" evidence="1">
    <location>
        <begin position="1"/>
        <end position="28"/>
    </location>
</feature>
<evidence type="ECO:0000313" key="3">
    <source>
        <dbReference type="EMBL" id="QEU71752.1"/>
    </source>
</evidence>
<dbReference type="Proteomes" id="UP000326178">
    <property type="component" value="Chromosome"/>
</dbReference>
<dbReference type="CDD" id="cd00161">
    <property type="entry name" value="beta-trefoil_Ricin-like"/>
    <property type="match status" value="1"/>
</dbReference>
<accession>A0A5J6F6I2</accession>
<feature type="domain" description="Ricin B lectin" evidence="2">
    <location>
        <begin position="39"/>
        <end position="174"/>
    </location>
</feature>
<evidence type="ECO:0000313" key="4">
    <source>
        <dbReference type="Proteomes" id="UP000326178"/>
    </source>
</evidence>
<organism evidence="3 4">
    <name type="scientific">Streptomyces nitrosporeus</name>
    <dbReference type="NCBI Taxonomy" id="28894"/>
    <lineage>
        <taxon>Bacteria</taxon>
        <taxon>Bacillati</taxon>
        <taxon>Actinomycetota</taxon>
        <taxon>Actinomycetes</taxon>
        <taxon>Kitasatosporales</taxon>
        <taxon>Streptomycetaceae</taxon>
        <taxon>Streptomyces</taxon>
    </lineage>
</organism>
<keyword evidence="1" id="KW-0732">Signal</keyword>
<dbReference type="KEGG" id="snk:CP967_07050"/>
<feature type="chain" id="PRO_5023839960" description="Ricin B lectin domain-containing protein" evidence="1">
    <location>
        <begin position="29"/>
        <end position="179"/>
    </location>
</feature>
<keyword evidence="4" id="KW-1185">Reference proteome</keyword>
<sequence length="179" mass="18978">MMSGTLRAALATGVGLAALIGGAAPVHADQHASSEILMTVQLQVKYKSKCLSVANGSLANGAHVVEADCDSSAENQIFGLRDAASGWEIVAKHSGRCVTYSPTGTAGVVQRWCNGSSDQQWSMSFIEDEAEPNRLTLRPDDAPDECLSMGGTPAGEEPVAYVMDCFDDLPSQEWKLLFI</sequence>
<dbReference type="InterPro" id="IPR000772">
    <property type="entry name" value="Ricin_B_lectin"/>
</dbReference>
<protein>
    <recommendedName>
        <fullName evidence="2">Ricin B lectin domain-containing protein</fullName>
    </recommendedName>
</protein>
<dbReference type="PROSITE" id="PS50231">
    <property type="entry name" value="RICIN_B_LECTIN"/>
    <property type="match status" value="1"/>
</dbReference>
<reference evidence="3 4" key="1">
    <citation type="submission" date="2017-09" db="EMBL/GenBank/DDBJ databases">
        <authorList>
            <person name="Lee N."/>
            <person name="Cho B.-K."/>
        </authorList>
    </citation>
    <scope>NUCLEOTIDE SEQUENCE [LARGE SCALE GENOMIC DNA]</scope>
    <source>
        <strain evidence="3 4">ATCC 12769</strain>
    </source>
</reference>
<evidence type="ECO:0000259" key="2">
    <source>
        <dbReference type="Pfam" id="PF00652"/>
    </source>
</evidence>
<gene>
    <name evidence="3" type="ORF">CP967_07050</name>
</gene>
<dbReference type="AlphaFoldDB" id="A0A5J6F6I2"/>
<dbReference type="SUPFAM" id="SSF50370">
    <property type="entry name" value="Ricin B-like lectins"/>
    <property type="match status" value="1"/>
</dbReference>
<proteinExistence type="predicted"/>
<dbReference type="InterPro" id="IPR035992">
    <property type="entry name" value="Ricin_B-like_lectins"/>
</dbReference>
<dbReference type="OrthoDB" id="4273937at2"/>
<dbReference type="Gene3D" id="2.80.10.50">
    <property type="match status" value="1"/>
</dbReference>
<evidence type="ECO:0000256" key="1">
    <source>
        <dbReference type="SAM" id="SignalP"/>
    </source>
</evidence>
<dbReference type="Pfam" id="PF00652">
    <property type="entry name" value="Ricin_B_lectin"/>
    <property type="match status" value="1"/>
</dbReference>